<evidence type="ECO:0000313" key="3">
    <source>
        <dbReference type="Proteomes" id="UP001500279"/>
    </source>
</evidence>
<gene>
    <name evidence="2" type="ORF">GCM10009107_05170</name>
</gene>
<feature type="domain" description="HTH cro/C1-type" evidence="1">
    <location>
        <begin position="23"/>
        <end position="76"/>
    </location>
</feature>
<keyword evidence="3" id="KW-1185">Reference proteome</keyword>
<comment type="caution">
    <text evidence="2">The sequence shown here is derived from an EMBL/GenBank/DDBJ whole genome shotgun (WGS) entry which is preliminary data.</text>
</comment>
<evidence type="ECO:0000259" key="1">
    <source>
        <dbReference type="PROSITE" id="PS50943"/>
    </source>
</evidence>
<dbReference type="PROSITE" id="PS50943">
    <property type="entry name" value="HTH_CROC1"/>
    <property type="match status" value="1"/>
</dbReference>
<dbReference type="SMART" id="SM00530">
    <property type="entry name" value="HTH_XRE"/>
    <property type="match status" value="1"/>
</dbReference>
<evidence type="ECO:0000313" key="2">
    <source>
        <dbReference type="EMBL" id="GAA0742059.1"/>
    </source>
</evidence>
<accession>A0ABN1JLB2</accession>
<protein>
    <recommendedName>
        <fullName evidence="1">HTH cro/C1-type domain-containing protein</fullName>
    </recommendedName>
</protein>
<organism evidence="2 3">
    <name type="scientific">Ideonella azotifigens</name>
    <dbReference type="NCBI Taxonomy" id="513160"/>
    <lineage>
        <taxon>Bacteria</taxon>
        <taxon>Pseudomonadati</taxon>
        <taxon>Pseudomonadota</taxon>
        <taxon>Betaproteobacteria</taxon>
        <taxon>Burkholderiales</taxon>
        <taxon>Sphaerotilaceae</taxon>
        <taxon>Ideonella</taxon>
    </lineage>
</organism>
<dbReference type="Pfam" id="PF13560">
    <property type="entry name" value="HTH_31"/>
    <property type="match status" value="1"/>
</dbReference>
<dbReference type="InterPro" id="IPR010982">
    <property type="entry name" value="Lambda_DNA-bd_dom_sf"/>
</dbReference>
<sequence>MTSSLTDPALLHITDASTLGPAIRARRRAQSLRIDDAASLSGVSVDLLSRLENGKGSVRLDKLLAVLDSLGLALVLGPKDHPMMQSVLHPRVELPGQP</sequence>
<reference evidence="2 3" key="1">
    <citation type="journal article" date="2019" name="Int. J. Syst. Evol. Microbiol.">
        <title>The Global Catalogue of Microorganisms (GCM) 10K type strain sequencing project: providing services to taxonomists for standard genome sequencing and annotation.</title>
        <authorList>
            <consortium name="The Broad Institute Genomics Platform"/>
            <consortium name="The Broad Institute Genome Sequencing Center for Infectious Disease"/>
            <person name="Wu L."/>
            <person name="Ma J."/>
        </authorList>
    </citation>
    <scope>NUCLEOTIDE SEQUENCE [LARGE SCALE GENOMIC DNA]</scope>
    <source>
        <strain evidence="2 3">JCM 15503</strain>
    </source>
</reference>
<dbReference type="EMBL" id="BAAAEW010000004">
    <property type="protein sequence ID" value="GAA0742059.1"/>
    <property type="molecule type" value="Genomic_DNA"/>
</dbReference>
<dbReference type="RefSeq" id="WP_141285779.1">
    <property type="nucleotide sequence ID" value="NZ_BAAAEW010000004.1"/>
</dbReference>
<dbReference type="CDD" id="cd00093">
    <property type="entry name" value="HTH_XRE"/>
    <property type="match status" value="1"/>
</dbReference>
<name>A0ABN1JLB2_9BURK</name>
<proteinExistence type="predicted"/>
<dbReference type="Gene3D" id="1.10.260.40">
    <property type="entry name" value="lambda repressor-like DNA-binding domains"/>
    <property type="match status" value="1"/>
</dbReference>
<dbReference type="InterPro" id="IPR001387">
    <property type="entry name" value="Cro/C1-type_HTH"/>
</dbReference>
<dbReference type="SUPFAM" id="SSF47413">
    <property type="entry name" value="lambda repressor-like DNA-binding domains"/>
    <property type="match status" value="1"/>
</dbReference>
<dbReference type="Proteomes" id="UP001500279">
    <property type="component" value="Unassembled WGS sequence"/>
</dbReference>